<evidence type="ECO:0000313" key="2">
    <source>
        <dbReference type="EMBL" id="CAA9357252.1"/>
    </source>
</evidence>
<gene>
    <name evidence="2" type="ORF">AVDCRST_MAG68-4119</name>
</gene>
<dbReference type="EMBL" id="CADCTW010000189">
    <property type="protein sequence ID" value="CAA9357252.1"/>
    <property type="molecule type" value="Genomic_DNA"/>
</dbReference>
<evidence type="ECO:0000256" key="1">
    <source>
        <dbReference type="SAM" id="MobiDB-lite"/>
    </source>
</evidence>
<reference evidence="2" key="1">
    <citation type="submission" date="2020-02" db="EMBL/GenBank/DDBJ databases">
        <authorList>
            <person name="Meier V. D."/>
        </authorList>
    </citation>
    <scope>NUCLEOTIDE SEQUENCE</scope>
    <source>
        <strain evidence="2">AVDCRST_MAG68</strain>
    </source>
</reference>
<feature type="compositionally biased region" description="Basic residues" evidence="1">
    <location>
        <begin position="15"/>
        <end position="51"/>
    </location>
</feature>
<accession>A0A6J4MDI5</accession>
<dbReference type="AlphaFoldDB" id="A0A6J4MDI5"/>
<protein>
    <submittedName>
        <fullName evidence="2">Uncharacterized protein</fullName>
    </submittedName>
</protein>
<feature type="non-terminal residue" evidence="2">
    <location>
        <position position="1"/>
    </location>
</feature>
<name>A0A6J4MDI5_9BACT</name>
<feature type="region of interest" description="Disordered" evidence="1">
    <location>
        <begin position="1"/>
        <end position="68"/>
    </location>
</feature>
<feature type="compositionally biased region" description="Basic residues" evidence="1">
    <location>
        <begin position="59"/>
        <end position="68"/>
    </location>
</feature>
<proteinExistence type="predicted"/>
<feature type="non-terminal residue" evidence="2">
    <location>
        <position position="68"/>
    </location>
</feature>
<sequence length="68" mass="7923">EGSLPCPAGSGRDRGVRRRRRTAGWRQRGAGHHRHHREHRTADHHRHSHGHHDRELGVHGRRSDHHPV</sequence>
<organism evidence="2">
    <name type="scientific">uncultured Gemmatimonadota bacterium</name>
    <dbReference type="NCBI Taxonomy" id="203437"/>
    <lineage>
        <taxon>Bacteria</taxon>
        <taxon>Pseudomonadati</taxon>
        <taxon>Gemmatimonadota</taxon>
        <taxon>environmental samples</taxon>
    </lineage>
</organism>